<evidence type="ECO:0007829" key="4">
    <source>
        <dbReference type="PDB" id="8SNB"/>
    </source>
</evidence>
<dbReference type="InParanoid" id="A0A7M7RBR2"/>
<dbReference type="CTD" id="121411694"/>
<sequence length="172" mass="19476">MSNIEMSNRDPYPFEKLENDTSFFGTNETQKMPYGEPTHIAQTKDPWQRLNSTCTLASSRREVYHHDPKAPRDSLDFILKANYDHHGELLKNRSETLMQPETLGANHGRILKNRVPEKVAEPVSPTGKLTIVSIHTPKKESIHSVKGAIESHHTPATNQGFSRKHDGGFYTT</sequence>
<feature type="compositionally biased region" description="Basic and acidic residues" evidence="1">
    <location>
        <begin position="163"/>
        <end position="172"/>
    </location>
</feature>
<reference evidence="3" key="1">
    <citation type="submission" date="2015-02" db="EMBL/GenBank/DDBJ databases">
        <title>Genome sequencing for Strongylocentrotus purpuratus.</title>
        <authorList>
            <person name="Murali S."/>
            <person name="Liu Y."/>
            <person name="Vee V."/>
            <person name="English A."/>
            <person name="Wang M."/>
            <person name="Skinner E."/>
            <person name="Han Y."/>
            <person name="Muzny D.M."/>
            <person name="Worley K.C."/>
            <person name="Gibbs R.A."/>
        </authorList>
    </citation>
    <scope>NUCLEOTIDE SEQUENCE</scope>
</reference>
<dbReference type="FunCoup" id="A0A7M7RBR2">
    <property type="interactions" value="369"/>
</dbReference>
<dbReference type="RefSeq" id="XP_786649.2">
    <property type="nucleotide sequence ID" value="XM_781556.5"/>
</dbReference>
<dbReference type="OMA" id="QWINPKK"/>
<dbReference type="PDB" id="8SNB">
    <property type="method" value="EM"/>
    <property type="resolution" value="3.30 A"/>
    <property type="chains" value="3R/3S/3T=1-172"/>
</dbReference>
<dbReference type="KEGG" id="spu:581567"/>
<evidence type="ECO:0000256" key="1">
    <source>
        <dbReference type="SAM" id="MobiDB-lite"/>
    </source>
</evidence>
<accession>A0A7M7RBR2</accession>
<name>A0A7M7RBR2_STRPU</name>
<evidence type="ECO:0000313" key="3">
    <source>
        <dbReference type="Proteomes" id="UP000007110"/>
    </source>
</evidence>
<organism evidence="2 3">
    <name type="scientific">Strongylocentrotus purpuratus</name>
    <name type="common">Purple sea urchin</name>
    <dbReference type="NCBI Taxonomy" id="7668"/>
    <lineage>
        <taxon>Eukaryota</taxon>
        <taxon>Metazoa</taxon>
        <taxon>Echinodermata</taxon>
        <taxon>Eleutherozoa</taxon>
        <taxon>Echinozoa</taxon>
        <taxon>Echinoidea</taxon>
        <taxon>Euechinoidea</taxon>
        <taxon>Echinacea</taxon>
        <taxon>Camarodonta</taxon>
        <taxon>Echinidea</taxon>
        <taxon>Strongylocentrotidae</taxon>
        <taxon>Strongylocentrotus</taxon>
    </lineage>
</organism>
<dbReference type="GeneID" id="581567"/>
<dbReference type="Proteomes" id="UP000007110">
    <property type="component" value="Unassembled WGS sequence"/>
</dbReference>
<protein>
    <submittedName>
        <fullName evidence="2">Uncharacterized protein</fullName>
    </submittedName>
</protein>
<dbReference type="EnsemblMetazoa" id="XM_781556">
    <property type="protein sequence ID" value="XP_786649"/>
    <property type="gene ID" value="LOC581567"/>
</dbReference>
<keyword evidence="3" id="KW-1185">Reference proteome</keyword>
<reference evidence="4" key="3">
    <citation type="journal article" date="2023" name="Cell">
        <title>Structural specializations of the sperm tail.</title>
        <authorList>
            <person name="Leung M.R."/>
            <person name="Zeng J."/>
            <person name="Wang X."/>
            <person name="Roelofs M.C."/>
            <person name="Huang W."/>
            <person name="Zenezini Chiozzi R."/>
            <person name="Hevler J.F."/>
            <person name="Heck A.J.R."/>
            <person name="Dutcher S.K."/>
            <person name="Brown A."/>
            <person name="Zhang R."/>
            <person name="Zeev-Ben-Mordehai T."/>
        </authorList>
    </citation>
    <scope>STRUCTURE BY ELECTRON MICROSCOPY (3.30 ANGSTROMS)</scope>
</reference>
<dbReference type="EMDB" id="EMD-40619"/>
<dbReference type="Pfam" id="PF12494">
    <property type="entry name" value="DUF3695"/>
    <property type="match status" value="1"/>
</dbReference>
<keyword evidence="4" id="KW-0002">3D-structure</keyword>
<dbReference type="InterPro" id="IPR022179">
    <property type="entry name" value="CFAP276"/>
</dbReference>
<dbReference type="OrthoDB" id="10013535at2759"/>
<evidence type="ECO:0000313" key="2">
    <source>
        <dbReference type="EnsemblMetazoa" id="XP_786649"/>
    </source>
</evidence>
<dbReference type="AlphaFoldDB" id="A0A7M7RBR2"/>
<reference evidence="2" key="2">
    <citation type="submission" date="2021-01" db="UniProtKB">
        <authorList>
            <consortium name="EnsemblMetazoa"/>
        </authorList>
    </citation>
    <scope>IDENTIFICATION</scope>
</reference>
<proteinExistence type="evidence at protein level"/>
<feature type="region of interest" description="Disordered" evidence="1">
    <location>
        <begin position="152"/>
        <end position="172"/>
    </location>
</feature>